<dbReference type="EMBL" id="BCMH01000001">
    <property type="protein sequence ID" value="GAX02680.1"/>
    <property type="molecule type" value="Genomic_DNA"/>
</dbReference>
<dbReference type="RefSeq" id="WP_089087757.1">
    <property type="nucleotide sequence ID" value="NZ_BCMH01000001.1"/>
</dbReference>
<feature type="domain" description="Zinc-ribbon" evidence="2">
    <location>
        <begin position="6"/>
        <end position="25"/>
    </location>
</feature>
<accession>A0A1Z5ILP4</accession>
<dbReference type="InterPro" id="IPR029058">
    <property type="entry name" value="AB_hydrolase_fold"/>
</dbReference>
<feature type="transmembrane region" description="Helical" evidence="1">
    <location>
        <begin position="66"/>
        <end position="86"/>
    </location>
</feature>
<dbReference type="GO" id="GO:0016787">
    <property type="term" value="F:hydrolase activity"/>
    <property type="evidence" value="ECO:0007669"/>
    <property type="project" value="UniProtKB-KW"/>
</dbReference>
<keyword evidence="3" id="KW-0378">Hydrolase</keyword>
<evidence type="ECO:0000259" key="2">
    <source>
        <dbReference type="Pfam" id="PF13240"/>
    </source>
</evidence>
<evidence type="ECO:0000256" key="1">
    <source>
        <dbReference type="SAM" id="Phobius"/>
    </source>
</evidence>
<dbReference type="AlphaFoldDB" id="A0A1Z5ILP4"/>
<dbReference type="Gene3D" id="3.40.50.1820">
    <property type="entry name" value="alpha/beta hydrolase"/>
    <property type="match status" value="1"/>
</dbReference>
<dbReference type="SUPFAM" id="SSF53474">
    <property type="entry name" value="alpha/beta-Hydrolases"/>
    <property type="match status" value="1"/>
</dbReference>
<organism evidence="3 4">
    <name type="scientific">Secundilactobacillus pentosiphilus</name>
    <dbReference type="NCBI Taxonomy" id="1714682"/>
    <lineage>
        <taxon>Bacteria</taxon>
        <taxon>Bacillati</taxon>
        <taxon>Bacillota</taxon>
        <taxon>Bacilli</taxon>
        <taxon>Lactobacillales</taxon>
        <taxon>Lactobacillaceae</taxon>
        <taxon>Secundilactobacillus</taxon>
    </lineage>
</organism>
<dbReference type="Pfam" id="PF06028">
    <property type="entry name" value="DUF915"/>
    <property type="match status" value="1"/>
</dbReference>
<evidence type="ECO:0000313" key="3">
    <source>
        <dbReference type="EMBL" id="GAX02680.1"/>
    </source>
</evidence>
<protein>
    <submittedName>
        <fullName evidence="3">Alpha/beta hydrolase</fullName>
    </submittedName>
</protein>
<proteinExistence type="predicted"/>
<keyword evidence="1" id="KW-0472">Membrane</keyword>
<reference evidence="3 4" key="1">
    <citation type="submission" date="2015-11" db="EMBL/GenBank/DDBJ databases">
        <title>Draft genome sequences of new species of the genus Lactobacillus isolated from orchardgrass silage.</title>
        <authorList>
            <person name="Tohno M."/>
            <person name="Tanizawa Y."/>
            <person name="Arita M."/>
        </authorList>
    </citation>
    <scope>NUCLEOTIDE SEQUENCE [LARGE SCALE GENOMIC DNA]</scope>
    <source>
        <strain evidence="3 4">IWT140</strain>
    </source>
</reference>
<dbReference type="InterPro" id="IPR026870">
    <property type="entry name" value="Zinc_ribbon_dom"/>
</dbReference>
<sequence>MATMICPNCGKPIPADAATCPKCGYLLKTNVAGSAQDSQKEKSQPRGQGVVAHLKKVSRHPLKNKWLLALLGVLFFGLLFFLFHQYHLHQQAVRTQQQTTQMVNTLKQQNQTVAKQEQQIQEDSNNKESKDSKRPILLLHGFGGTYNSEKYIAASLNQSRTAKQQLIIYVDKKNHVHLIGKYQPTVTQRIIIPIVIAKNHAGEFYYSDMLAKIMPKLNRQYHIKSYDAIGHSMGAYAWINYFETHLNQTHRIIPNRLVTIAGPFNGILDLHKSDQPAYKTQIGRLWDDHVGENSFEKNGRPKIERPEYRHLLKYRHRLPIGLSILNIYGNLEDGTDSDGLVTTVSARSLGYLVKTSNVKMSYQEKQVTGSKAQHSLLHVNNLKVNRLIKNFLLY</sequence>
<name>A0A1Z5ILP4_9LACO</name>
<comment type="caution">
    <text evidence="3">The sequence shown here is derived from an EMBL/GenBank/DDBJ whole genome shotgun (WGS) entry which is preliminary data.</text>
</comment>
<gene>
    <name evidence="3" type="ORF">IWT140_00277</name>
</gene>
<keyword evidence="1" id="KW-0812">Transmembrane</keyword>
<dbReference type="Pfam" id="PF13240">
    <property type="entry name" value="Zn_Ribbon_1"/>
    <property type="match status" value="1"/>
</dbReference>
<evidence type="ECO:0000313" key="4">
    <source>
        <dbReference type="Proteomes" id="UP000198430"/>
    </source>
</evidence>
<dbReference type="Proteomes" id="UP000198430">
    <property type="component" value="Unassembled WGS sequence"/>
</dbReference>
<keyword evidence="1" id="KW-1133">Transmembrane helix</keyword>
<dbReference type="InterPro" id="IPR010315">
    <property type="entry name" value="DUF915_hydro-like"/>
</dbReference>
<keyword evidence="4" id="KW-1185">Reference proteome</keyword>